<keyword evidence="2" id="KW-1185">Reference proteome</keyword>
<evidence type="ECO:0000313" key="2">
    <source>
        <dbReference type="Proteomes" id="UP001430848"/>
    </source>
</evidence>
<dbReference type="Proteomes" id="UP001430848">
    <property type="component" value="Unassembled WGS sequence"/>
</dbReference>
<comment type="caution">
    <text evidence="1">The sequence shown here is derived from an EMBL/GenBank/DDBJ whole genome shotgun (WGS) entry which is preliminary data.</text>
</comment>
<name>A0ABR1NT96_DIAER</name>
<dbReference type="EMBL" id="JAKNSF020000117">
    <property type="protein sequence ID" value="KAK7714506.1"/>
    <property type="molecule type" value="Genomic_DNA"/>
</dbReference>
<proteinExistence type="predicted"/>
<evidence type="ECO:0000313" key="1">
    <source>
        <dbReference type="EMBL" id="KAK7714506.1"/>
    </source>
</evidence>
<accession>A0ABR1NT96</accession>
<organism evidence="1 2">
    <name type="scientific">Diaporthe eres</name>
    <name type="common">Phomopsis oblonga</name>
    <dbReference type="NCBI Taxonomy" id="83184"/>
    <lineage>
        <taxon>Eukaryota</taxon>
        <taxon>Fungi</taxon>
        <taxon>Dikarya</taxon>
        <taxon>Ascomycota</taxon>
        <taxon>Pezizomycotina</taxon>
        <taxon>Sordariomycetes</taxon>
        <taxon>Sordariomycetidae</taxon>
        <taxon>Diaporthales</taxon>
        <taxon>Diaporthaceae</taxon>
        <taxon>Diaporthe</taxon>
        <taxon>Diaporthe eres species complex</taxon>
    </lineage>
</organism>
<reference evidence="1 2" key="1">
    <citation type="submission" date="2024-02" db="EMBL/GenBank/DDBJ databases">
        <title>De novo assembly and annotation of 12 fungi associated with fruit tree decline syndrome in Ontario, Canada.</title>
        <authorList>
            <person name="Sulman M."/>
            <person name="Ellouze W."/>
            <person name="Ilyukhin E."/>
        </authorList>
    </citation>
    <scope>NUCLEOTIDE SEQUENCE [LARGE SCALE GENOMIC DNA]</scope>
    <source>
        <strain evidence="1 2">M169</strain>
    </source>
</reference>
<protein>
    <submittedName>
        <fullName evidence="1">Uncharacterized protein</fullName>
    </submittedName>
</protein>
<sequence length="228" mass="26417">MVLCDRRARLRDKYRIDKTSALDHPDGFWVYHSANWSLFQALATALTIQQSSCQTTILDLYYFYKQAIRDEPVNQIHDGELSPLVRSDRYICAFSWDLVAQALDYYMEFLGQKPHTFVVIQPPDDKTTPVSHVFTVPVRMTETRLAKVERLWLGEAHFNVVMPCGTETGWKHRRLLHSLKDLDQKALHAYASEIRSLESDIFAKNVSMMSLSLDETHQLLRKTAIERG</sequence>
<gene>
    <name evidence="1" type="ORF">SLS63_011758</name>
</gene>